<evidence type="ECO:0000313" key="2">
    <source>
        <dbReference type="EMBL" id="MEG3615708.1"/>
    </source>
</evidence>
<organism evidence="2 3">
    <name type="scientific">Isoptericola haloaureus</name>
    <dbReference type="NCBI Taxonomy" id="1542902"/>
    <lineage>
        <taxon>Bacteria</taxon>
        <taxon>Bacillati</taxon>
        <taxon>Actinomycetota</taxon>
        <taxon>Actinomycetes</taxon>
        <taxon>Micrococcales</taxon>
        <taxon>Promicromonosporaceae</taxon>
        <taxon>Isoptericola</taxon>
    </lineage>
</organism>
<protein>
    <submittedName>
        <fullName evidence="2">Uncharacterized protein</fullName>
    </submittedName>
</protein>
<evidence type="ECO:0000313" key="3">
    <source>
        <dbReference type="Proteomes" id="UP001310387"/>
    </source>
</evidence>
<keyword evidence="1" id="KW-0472">Membrane</keyword>
<keyword evidence="3" id="KW-1185">Reference proteome</keyword>
<dbReference type="Proteomes" id="UP001310387">
    <property type="component" value="Unassembled WGS sequence"/>
</dbReference>
<proteinExistence type="predicted"/>
<keyword evidence="1" id="KW-0812">Transmembrane</keyword>
<dbReference type="EMBL" id="JBAGLP010000118">
    <property type="protein sequence ID" value="MEG3615708.1"/>
    <property type="molecule type" value="Genomic_DNA"/>
</dbReference>
<sequence>MEDPEAAATLLVAISGLLYWLLTAPQRNRQAHENMVNRYSSSREDRAYVLERLPPLVLDGRRHILDAIEAEKRNPRQRDDLDDLGDEAKAAPGVSYTSAGEVLSSEFRLRSLLWAVEEVRYWRSNDVYSALINRARAAVDNLNVLAMDYESGVYKPQEMFALLHRSIAVTVKALEPIIWEGTLEGRWGRRVLYLGIAAQHFNDVNKIHRRRDIIWRYRANHISGERQSVVVHPRRTRECSVDKSSAGRINHWRRCTSRRLPASLWIKFSDVWWRGLGKMVRRPRYWCWAPFLTIYGGVRIWIHRRQEGELADLLVLLLRDDGSRASIDFSWSLDEKRSELKRATADCDVLA</sequence>
<dbReference type="RefSeq" id="WP_332902322.1">
    <property type="nucleotide sequence ID" value="NZ_JBAGLP010000118.1"/>
</dbReference>
<gene>
    <name evidence="2" type="ORF">V5O49_11285</name>
</gene>
<reference evidence="2" key="2">
    <citation type="submission" date="2024-02" db="EMBL/GenBank/DDBJ databases">
        <authorList>
            <person name="Prathaban M."/>
            <person name="Mythili R."/>
            <person name="Sharmila Devi N."/>
            <person name="Sobanaa M."/>
            <person name="Prathiviraj R."/>
            <person name="Selvin J."/>
        </authorList>
    </citation>
    <scope>NUCLEOTIDE SEQUENCE</scope>
    <source>
        <strain evidence="2">MP1014</strain>
    </source>
</reference>
<reference evidence="2" key="1">
    <citation type="journal article" date="2024" name="Antonie Van Leeuwenhoek">
        <title>Isoptericola haloaureus sp. nov., a dimorphic actinobacterium isolated from mangrove sediments of southeast India, implicating biosaline agricultural significance through nitrogen fixation and salt tolerance genes.</title>
        <authorList>
            <person name="Prathaban M."/>
            <person name="Prathiviraj R."/>
            <person name="Ravichandran M."/>
            <person name="Natarajan S.D."/>
            <person name="Sobanaa M."/>
            <person name="Hari Krishna Kumar S."/>
            <person name="Chandrasekar V."/>
            <person name="Selvin J."/>
        </authorList>
    </citation>
    <scope>NUCLEOTIDE SEQUENCE</scope>
    <source>
        <strain evidence="2">MP1014</strain>
    </source>
</reference>
<name>A0ABU7Z8D3_9MICO</name>
<comment type="caution">
    <text evidence="2">The sequence shown here is derived from an EMBL/GenBank/DDBJ whole genome shotgun (WGS) entry which is preliminary data.</text>
</comment>
<keyword evidence="1" id="KW-1133">Transmembrane helix</keyword>
<feature type="transmembrane region" description="Helical" evidence="1">
    <location>
        <begin position="6"/>
        <end position="22"/>
    </location>
</feature>
<accession>A0ABU7Z8D3</accession>
<evidence type="ECO:0000256" key="1">
    <source>
        <dbReference type="SAM" id="Phobius"/>
    </source>
</evidence>